<keyword evidence="14" id="KW-1185">Reference proteome</keyword>
<reference evidence="13 14" key="1">
    <citation type="journal article" date="2018" name="Plant J.">
        <title>Genome sequences of Chlorella sorokiniana UTEX 1602 and Micractinium conductrix SAG 241.80: implications to maltose excretion by a green alga.</title>
        <authorList>
            <person name="Arriola M.B."/>
            <person name="Velmurugan N."/>
            <person name="Zhang Y."/>
            <person name="Plunkett M.H."/>
            <person name="Hondzo H."/>
            <person name="Barney B.M."/>
        </authorList>
    </citation>
    <scope>NUCLEOTIDE SEQUENCE [LARGE SCALE GENOMIC DNA]</scope>
    <source>
        <strain evidence="13 14">SAG 241.80</strain>
    </source>
</reference>
<feature type="domain" description="UvrD-like helicase ATP-binding" evidence="11">
    <location>
        <begin position="9"/>
        <end position="749"/>
    </location>
</feature>
<keyword evidence="2 9" id="KW-0378">Hydrolase</keyword>
<dbReference type="InterPro" id="IPR000212">
    <property type="entry name" value="DNA_helicase_UvrD/REP"/>
</dbReference>
<dbReference type="GO" id="GO:0043138">
    <property type="term" value="F:3'-5' DNA helicase activity"/>
    <property type="evidence" value="ECO:0007669"/>
    <property type="project" value="UniProtKB-EC"/>
</dbReference>
<feature type="compositionally biased region" description="Polar residues" evidence="10">
    <location>
        <begin position="327"/>
        <end position="343"/>
    </location>
</feature>
<feature type="region of interest" description="Disordered" evidence="10">
    <location>
        <begin position="1034"/>
        <end position="1062"/>
    </location>
</feature>
<dbReference type="Gene3D" id="1.10.486.10">
    <property type="entry name" value="PCRA, domain 4"/>
    <property type="match status" value="1"/>
</dbReference>
<dbReference type="EC" id="5.6.2.4" evidence="7"/>
<dbReference type="InterPro" id="IPR014016">
    <property type="entry name" value="UvrD-like_ATP-bd"/>
</dbReference>
<keyword evidence="3 9" id="KW-0347">Helicase</keyword>
<dbReference type="InterPro" id="IPR014017">
    <property type="entry name" value="DNA_helicase_UvrD-like_C"/>
</dbReference>
<protein>
    <recommendedName>
        <fullName evidence="7">DNA 3'-5' helicase</fullName>
        <ecNumber evidence="7">5.6.2.4</ecNumber>
    </recommendedName>
</protein>
<dbReference type="GO" id="GO:0005524">
    <property type="term" value="F:ATP binding"/>
    <property type="evidence" value="ECO:0007669"/>
    <property type="project" value="UniProtKB-UniRule"/>
</dbReference>
<proteinExistence type="predicted"/>
<dbReference type="Pfam" id="PF13361">
    <property type="entry name" value="UvrD_C"/>
    <property type="match status" value="1"/>
</dbReference>
<dbReference type="Gene3D" id="3.40.50.300">
    <property type="entry name" value="P-loop containing nucleotide triphosphate hydrolases"/>
    <property type="match status" value="3"/>
</dbReference>
<feature type="compositionally biased region" description="Gly residues" evidence="10">
    <location>
        <begin position="430"/>
        <end position="444"/>
    </location>
</feature>
<dbReference type="OrthoDB" id="551120at2759"/>
<dbReference type="PANTHER" id="PTHR11070:SF2">
    <property type="entry name" value="ATP-DEPENDENT DNA HELICASE SRS2"/>
    <property type="match status" value="1"/>
</dbReference>
<feature type="region of interest" description="Disordered" evidence="10">
    <location>
        <begin position="278"/>
        <end position="527"/>
    </location>
</feature>
<dbReference type="GO" id="GO:0000725">
    <property type="term" value="P:recombinational repair"/>
    <property type="evidence" value="ECO:0007669"/>
    <property type="project" value="TreeGrafter"/>
</dbReference>
<name>A0A2P6VBX6_9CHLO</name>
<dbReference type="EMBL" id="LHPF02000014">
    <property type="protein sequence ID" value="PSC71578.1"/>
    <property type="molecule type" value="Genomic_DNA"/>
</dbReference>
<keyword evidence="1 9" id="KW-0547">Nucleotide-binding</keyword>
<evidence type="ECO:0000256" key="3">
    <source>
        <dbReference type="ARBA" id="ARBA00022806"/>
    </source>
</evidence>
<dbReference type="PANTHER" id="PTHR11070">
    <property type="entry name" value="UVRD / RECB / PCRA DNA HELICASE FAMILY MEMBER"/>
    <property type="match status" value="1"/>
</dbReference>
<dbReference type="InterPro" id="IPR027417">
    <property type="entry name" value="P-loop_NTPase"/>
</dbReference>
<evidence type="ECO:0000259" key="12">
    <source>
        <dbReference type="PROSITE" id="PS51217"/>
    </source>
</evidence>
<dbReference type="PROSITE" id="PS51217">
    <property type="entry name" value="UVRD_HELICASE_CTER"/>
    <property type="match status" value="1"/>
</dbReference>
<evidence type="ECO:0000256" key="2">
    <source>
        <dbReference type="ARBA" id="ARBA00022801"/>
    </source>
</evidence>
<evidence type="ECO:0000256" key="8">
    <source>
        <dbReference type="ARBA" id="ARBA00048988"/>
    </source>
</evidence>
<keyword evidence="4 9" id="KW-0067">ATP-binding</keyword>
<dbReference type="SUPFAM" id="SSF52540">
    <property type="entry name" value="P-loop containing nucleoside triphosphate hydrolases"/>
    <property type="match status" value="2"/>
</dbReference>
<comment type="caution">
    <text evidence="13">The sequence shown here is derived from an EMBL/GenBank/DDBJ whole genome shotgun (WGS) entry which is preliminary data.</text>
</comment>
<feature type="binding site" evidence="9">
    <location>
        <begin position="30"/>
        <end position="37"/>
    </location>
    <ligand>
        <name>ATP</name>
        <dbReference type="ChEBI" id="CHEBI:30616"/>
    </ligand>
</feature>
<evidence type="ECO:0000259" key="11">
    <source>
        <dbReference type="PROSITE" id="PS51198"/>
    </source>
</evidence>
<accession>A0A2P6VBX6</accession>
<evidence type="ECO:0000256" key="9">
    <source>
        <dbReference type="PROSITE-ProRule" id="PRU00560"/>
    </source>
</evidence>
<evidence type="ECO:0000256" key="10">
    <source>
        <dbReference type="SAM" id="MobiDB-lite"/>
    </source>
</evidence>
<keyword evidence="5" id="KW-0413">Isomerase</keyword>
<comment type="catalytic activity">
    <reaction evidence="6">
        <text>Couples ATP hydrolysis with the unwinding of duplex DNA by translocating in the 3'-5' direction.</text>
        <dbReference type="EC" id="5.6.2.4"/>
    </reaction>
</comment>
<evidence type="ECO:0000256" key="1">
    <source>
        <dbReference type="ARBA" id="ARBA00022741"/>
    </source>
</evidence>
<dbReference type="STRING" id="554055.A0A2P6VBX6"/>
<dbReference type="AlphaFoldDB" id="A0A2P6VBX6"/>
<evidence type="ECO:0000256" key="4">
    <source>
        <dbReference type="ARBA" id="ARBA00022840"/>
    </source>
</evidence>
<feature type="compositionally biased region" description="Low complexity" evidence="10">
    <location>
        <begin position="344"/>
        <end position="381"/>
    </location>
</feature>
<comment type="catalytic activity">
    <reaction evidence="8">
        <text>ATP + H2O = ADP + phosphate + H(+)</text>
        <dbReference type="Rhea" id="RHEA:13065"/>
        <dbReference type="ChEBI" id="CHEBI:15377"/>
        <dbReference type="ChEBI" id="CHEBI:15378"/>
        <dbReference type="ChEBI" id="CHEBI:30616"/>
        <dbReference type="ChEBI" id="CHEBI:43474"/>
        <dbReference type="ChEBI" id="CHEBI:456216"/>
        <dbReference type="EC" id="5.6.2.4"/>
    </reaction>
</comment>
<dbReference type="Pfam" id="PF00580">
    <property type="entry name" value="UvrD-helicase"/>
    <property type="match status" value="2"/>
</dbReference>
<feature type="domain" description="UvrD-like helicase C-terminal" evidence="12">
    <location>
        <begin position="743"/>
        <end position="1140"/>
    </location>
</feature>
<feature type="compositionally biased region" description="Low complexity" evidence="10">
    <location>
        <begin position="990"/>
        <end position="1000"/>
    </location>
</feature>
<dbReference type="GO" id="GO:0003677">
    <property type="term" value="F:DNA binding"/>
    <property type="evidence" value="ECO:0007669"/>
    <property type="project" value="InterPro"/>
</dbReference>
<feature type="compositionally biased region" description="Basic and acidic residues" evidence="10">
    <location>
        <begin position="416"/>
        <end position="426"/>
    </location>
</feature>
<feature type="compositionally biased region" description="Basic and acidic residues" evidence="10">
    <location>
        <begin position="278"/>
        <end position="301"/>
    </location>
</feature>
<gene>
    <name evidence="13" type="ORF">C2E20_5015</name>
</gene>
<evidence type="ECO:0000256" key="5">
    <source>
        <dbReference type="ARBA" id="ARBA00023235"/>
    </source>
</evidence>
<dbReference type="GO" id="GO:0016787">
    <property type="term" value="F:hydrolase activity"/>
    <property type="evidence" value="ECO:0007669"/>
    <property type="project" value="UniProtKB-UniRule"/>
</dbReference>
<feature type="compositionally biased region" description="Low complexity" evidence="10">
    <location>
        <begin position="445"/>
        <end position="512"/>
    </location>
</feature>
<dbReference type="Proteomes" id="UP000239649">
    <property type="component" value="Unassembled WGS sequence"/>
</dbReference>
<organism evidence="13 14">
    <name type="scientific">Micractinium conductrix</name>
    <dbReference type="NCBI Taxonomy" id="554055"/>
    <lineage>
        <taxon>Eukaryota</taxon>
        <taxon>Viridiplantae</taxon>
        <taxon>Chlorophyta</taxon>
        <taxon>core chlorophytes</taxon>
        <taxon>Trebouxiophyceae</taxon>
        <taxon>Chlorellales</taxon>
        <taxon>Chlorellaceae</taxon>
        <taxon>Chlorella clade</taxon>
        <taxon>Micractinium</taxon>
    </lineage>
</organism>
<evidence type="ECO:0000256" key="6">
    <source>
        <dbReference type="ARBA" id="ARBA00034617"/>
    </source>
</evidence>
<evidence type="ECO:0000313" key="13">
    <source>
        <dbReference type="EMBL" id="PSC71578.1"/>
    </source>
</evidence>
<evidence type="ECO:0000256" key="7">
    <source>
        <dbReference type="ARBA" id="ARBA00034808"/>
    </source>
</evidence>
<dbReference type="PROSITE" id="PS51198">
    <property type="entry name" value="UVRD_HELICASE_ATP_BIND"/>
    <property type="match status" value="1"/>
</dbReference>
<evidence type="ECO:0000313" key="14">
    <source>
        <dbReference type="Proteomes" id="UP000239649"/>
    </source>
</evidence>
<sequence length="1239" mass="134314">MVLECACNPKQRDQWEVVRHPLDEPLLVQACAGTGKTTTLIERLVFMLQQRWEAVFHPLAGGPIPQMWEDTTPPPPPGAKYKRWSMALMVAELCKSMTIALPATLTGISVGQAGRRSYRAAAEAAAEGFDPQEAAAAAAAAAAEVLPTADQQQQQQQQQQPQLLGEQQMAAEYAALPPDQQAQMAAFMTALQQQQQQQQRAAASSHSTRDAARLVAQCLKLAKLEARLEEVCVWLRLPITQTSWQGVLDHLWEQGGQLRAMVAEAGEAAEAAVAAQREKARQKKEAAKSKKLPPPEKRRAEAYGAVLDRLVSGGDPMPRPAEAEPDSSPSKAQRTQRGKQSPQKAAKAAAAAAAAGGKADAGTPPKAAGAAAAAAAAAAKGSPGGQITGHLAHMRLQFGAESSGAAGGGGVMRQPSQKERQKDQVKRGRQQGGKGKAGGGGGGQLKLTGLFTRAASQPSPQAASQPEGQQAQPSQQQSQEQSQQQQPMQEQSQAEQQQQQQQQQQQSQQQQPLEAVEAEQEERAPQLAGWHSEQQMLLLQRVYLALCRQHDPAAHAALGSDAAWALEQQLMLGFAVPVQAGGGDAAEKKARAEARQAARRAVKEMREWIASQKRKGFAPAAFAQDQFEVRVWQLCEREMKRIDYCDMLALTVRLLREQPEVLSRLRWRFTHVLVDELQDCNPHQVDLVTLLAPQRCTIVGDDDQSIYSFMAATPQVFEICHQVLELPDGRGQRRWSSTIAPTQQSWQWAAPCWVCNAGSGKQLMPTRAASGEPVVLTSYGTEGDEARGIAQRIQELHEEEGTPYHQMAVLFRAFNSGGPKAYTLLVVEAARLCFPFRLCLVARHSSRLANKAVQAVISHLRLLLNPADDIAFQEVFCGANGLGMSSERKLLELQAGRQLAQGANPSLRDCAREMASGVGRAGTLLRPQERKAVSALLGMLEELRGNLLCCEPAVVIDRVLDRSGLYDKWRKDREKARQQQQQRQGGGTSGSEAESSGEESPPYKPKCRCTGPLGILQRHAAKFQRSGAWRSADFSSLEEEPRAAADADTTQPLAADSGAVQSQAAADADEALAREAAARCCGPLPLQGRGCVVFEEVVKGGPADGEFLAYVVVEAENSVSKCKSPLDEGVAISTIHSAKGLEWDVVFSPRWRQGCFPREIPFNAEEPGPRPAQPLRIGAVEVKLPRVADLEISEGRRLAHVAATRARKGHFISWPRNWVGSANIWHNDEVEHGGRGAQK</sequence>
<feature type="region of interest" description="Disordered" evidence="10">
    <location>
        <begin position="971"/>
        <end position="1005"/>
    </location>
</feature>